<accession>A0ABQ5A156</accession>
<proteinExistence type="predicted"/>
<reference evidence="2" key="1">
    <citation type="journal article" date="2022" name="Int. J. Mol. Sci.">
        <title>Draft Genome of Tanacetum Coccineum: Genomic Comparison of Closely Related Tanacetum-Family Plants.</title>
        <authorList>
            <person name="Yamashiro T."/>
            <person name="Shiraishi A."/>
            <person name="Nakayama K."/>
            <person name="Satake H."/>
        </authorList>
    </citation>
    <scope>NUCLEOTIDE SEQUENCE</scope>
</reference>
<feature type="region of interest" description="Disordered" evidence="1">
    <location>
        <begin position="107"/>
        <end position="141"/>
    </location>
</feature>
<feature type="region of interest" description="Disordered" evidence="1">
    <location>
        <begin position="160"/>
        <end position="214"/>
    </location>
</feature>
<feature type="compositionally biased region" description="Basic residues" evidence="1">
    <location>
        <begin position="33"/>
        <end position="42"/>
    </location>
</feature>
<evidence type="ECO:0000313" key="2">
    <source>
        <dbReference type="EMBL" id="GJS96319.1"/>
    </source>
</evidence>
<evidence type="ECO:0008006" key="4">
    <source>
        <dbReference type="Google" id="ProtNLM"/>
    </source>
</evidence>
<reference evidence="2" key="2">
    <citation type="submission" date="2022-01" db="EMBL/GenBank/DDBJ databases">
        <authorList>
            <person name="Yamashiro T."/>
            <person name="Shiraishi A."/>
            <person name="Satake H."/>
            <person name="Nakayama K."/>
        </authorList>
    </citation>
    <scope>NUCLEOTIDE SEQUENCE</scope>
</reference>
<feature type="compositionally biased region" description="Polar residues" evidence="1">
    <location>
        <begin position="1"/>
        <end position="17"/>
    </location>
</feature>
<comment type="caution">
    <text evidence="2">The sequence shown here is derived from an EMBL/GenBank/DDBJ whole genome shotgun (WGS) entry which is preliminary data.</text>
</comment>
<evidence type="ECO:0000256" key="1">
    <source>
        <dbReference type="SAM" id="MobiDB-lite"/>
    </source>
</evidence>
<dbReference type="Proteomes" id="UP001151760">
    <property type="component" value="Unassembled WGS sequence"/>
</dbReference>
<sequence length="263" mass="30452">MSNSAERAQTPANSAVRNTAGKGSKQATDGNLRKRKTKKRRSPSLDTMSRSTRPGQSQSVFSRLRQGKSSSTRQRSPVSTTVFTKLGAKDRNVFTRLREKNRYIYSRLGPKVSSRHKHTNDKRHASSGMSAEDPNRGRKEARKLIRSYVTCFSKRHREVKEEWDTADRTNRRRPTRTENVYLSESEHDEGGRWKSKSKKQRSSDEDDRSQPWLCEETDPFTKRIRYFEVPKRTRMPTNVKTYDGTGDPEDHIKIFQAAAKIER</sequence>
<gene>
    <name evidence="2" type="ORF">Tco_0803287</name>
</gene>
<name>A0ABQ5A156_9ASTR</name>
<evidence type="ECO:0000313" key="3">
    <source>
        <dbReference type="Proteomes" id="UP001151760"/>
    </source>
</evidence>
<organism evidence="2 3">
    <name type="scientific">Tanacetum coccineum</name>
    <dbReference type="NCBI Taxonomy" id="301880"/>
    <lineage>
        <taxon>Eukaryota</taxon>
        <taxon>Viridiplantae</taxon>
        <taxon>Streptophyta</taxon>
        <taxon>Embryophyta</taxon>
        <taxon>Tracheophyta</taxon>
        <taxon>Spermatophyta</taxon>
        <taxon>Magnoliopsida</taxon>
        <taxon>eudicotyledons</taxon>
        <taxon>Gunneridae</taxon>
        <taxon>Pentapetalae</taxon>
        <taxon>asterids</taxon>
        <taxon>campanulids</taxon>
        <taxon>Asterales</taxon>
        <taxon>Asteraceae</taxon>
        <taxon>Asteroideae</taxon>
        <taxon>Anthemideae</taxon>
        <taxon>Anthemidinae</taxon>
        <taxon>Tanacetum</taxon>
    </lineage>
</organism>
<keyword evidence="3" id="KW-1185">Reference proteome</keyword>
<feature type="region of interest" description="Disordered" evidence="1">
    <location>
        <begin position="1"/>
        <end position="82"/>
    </location>
</feature>
<feature type="compositionally biased region" description="Polar residues" evidence="1">
    <location>
        <begin position="44"/>
        <end position="82"/>
    </location>
</feature>
<protein>
    <recommendedName>
        <fullName evidence="4">Reverse transcriptase domain-containing protein</fullName>
    </recommendedName>
</protein>
<dbReference type="EMBL" id="BQNB010011877">
    <property type="protein sequence ID" value="GJS96319.1"/>
    <property type="molecule type" value="Genomic_DNA"/>
</dbReference>
<feature type="compositionally biased region" description="Basic and acidic residues" evidence="1">
    <location>
        <begin position="160"/>
        <end position="169"/>
    </location>
</feature>